<evidence type="ECO:0000256" key="4">
    <source>
        <dbReference type="ARBA" id="ARBA00022989"/>
    </source>
</evidence>
<dbReference type="EMBL" id="SZQL01000011">
    <property type="protein sequence ID" value="TKK67403.1"/>
    <property type="molecule type" value="Genomic_DNA"/>
</dbReference>
<keyword evidence="8" id="KW-1185">Reference proteome</keyword>
<dbReference type="OrthoDB" id="824226at2"/>
<evidence type="ECO:0008006" key="9">
    <source>
        <dbReference type="Google" id="ProtNLM"/>
    </source>
</evidence>
<feature type="transmembrane region" description="Helical" evidence="6">
    <location>
        <begin position="103"/>
        <end position="123"/>
    </location>
</feature>
<protein>
    <recommendedName>
        <fullName evidence="9">Polysaccharide biosynthesis protein C-terminal domain-containing protein</fullName>
    </recommendedName>
</protein>
<dbReference type="GO" id="GO:0015297">
    <property type="term" value="F:antiporter activity"/>
    <property type="evidence" value="ECO:0007669"/>
    <property type="project" value="InterPro"/>
</dbReference>
<gene>
    <name evidence="7" type="ORF">FC093_13965</name>
</gene>
<dbReference type="GO" id="GO:0042910">
    <property type="term" value="F:xenobiotic transmembrane transporter activity"/>
    <property type="evidence" value="ECO:0007669"/>
    <property type="project" value="InterPro"/>
</dbReference>
<dbReference type="Proteomes" id="UP000305848">
    <property type="component" value="Unassembled WGS sequence"/>
</dbReference>
<sequence length="441" mass="49123">MLQKIVEGKKFISNKKHVLIESGFAFAVRVLSAFATFILNLVIARQFGSFNSGYFFLCLTITTVLSTILRFGSDNLLIRYAGIYNSNKTLHQLTFLVKKFGKILIIFSVGLTVLLLTFNSFIATYFFKKEELGPILFWMLLSVPFLTVAFFLSYVLQGLRKVTLSVSIQGIFVQVGLSILILILKPVSAVELAKLYLAACIANMIVALFACRNYLPALKDNEGQLPPNIWNASYTLWIFSILLLGIQWGGQFIGGIYIKPDEFAQFAIAQRTSALISFILVAVNMISAPRFASLYNQKKYEELKKYAINSTRLMVLFATPLVIFILLFPTFILQVFGKDFINAAPMLRILCLGQYVNVLTGSVGYLLMMSGHEKDLKNITAIFGSLALLLNYILIKNYGALGGSIAIALSIALQNIVMAGMVKKRLGFNTLNIFPVKGRFS</sequence>
<feature type="transmembrane region" description="Helical" evidence="6">
    <location>
        <begin position="54"/>
        <end position="72"/>
    </location>
</feature>
<feature type="transmembrane region" description="Helical" evidence="6">
    <location>
        <begin position="236"/>
        <end position="258"/>
    </location>
</feature>
<dbReference type="PANTHER" id="PTHR30250">
    <property type="entry name" value="PST FAMILY PREDICTED COLANIC ACID TRANSPORTER"/>
    <property type="match status" value="1"/>
</dbReference>
<evidence type="ECO:0000256" key="2">
    <source>
        <dbReference type="ARBA" id="ARBA00022475"/>
    </source>
</evidence>
<feature type="transmembrane region" description="Helical" evidence="6">
    <location>
        <begin position="401"/>
        <end position="422"/>
    </location>
</feature>
<dbReference type="InterPro" id="IPR050833">
    <property type="entry name" value="Poly_Biosynth_Transport"/>
</dbReference>
<name>A0A4V5UVF8_9BACT</name>
<evidence type="ECO:0000256" key="6">
    <source>
        <dbReference type="SAM" id="Phobius"/>
    </source>
</evidence>
<dbReference type="AlphaFoldDB" id="A0A4V5UVF8"/>
<dbReference type="Pfam" id="PF01554">
    <property type="entry name" value="MatE"/>
    <property type="match status" value="1"/>
</dbReference>
<feature type="transmembrane region" description="Helical" evidence="6">
    <location>
        <begin position="313"/>
        <end position="335"/>
    </location>
</feature>
<organism evidence="7 8">
    <name type="scientific">Ilyomonas limi</name>
    <dbReference type="NCBI Taxonomy" id="2575867"/>
    <lineage>
        <taxon>Bacteria</taxon>
        <taxon>Pseudomonadati</taxon>
        <taxon>Bacteroidota</taxon>
        <taxon>Chitinophagia</taxon>
        <taxon>Chitinophagales</taxon>
        <taxon>Chitinophagaceae</taxon>
        <taxon>Ilyomonas</taxon>
    </lineage>
</organism>
<dbReference type="GO" id="GO:0005886">
    <property type="term" value="C:plasma membrane"/>
    <property type="evidence" value="ECO:0007669"/>
    <property type="project" value="UniProtKB-SubCell"/>
</dbReference>
<feature type="transmembrane region" description="Helical" evidence="6">
    <location>
        <begin position="195"/>
        <end position="215"/>
    </location>
</feature>
<evidence type="ECO:0000313" key="7">
    <source>
        <dbReference type="EMBL" id="TKK67403.1"/>
    </source>
</evidence>
<proteinExistence type="predicted"/>
<feature type="transmembrane region" description="Helical" evidence="6">
    <location>
        <begin position="379"/>
        <end position="395"/>
    </location>
</feature>
<evidence type="ECO:0000256" key="1">
    <source>
        <dbReference type="ARBA" id="ARBA00004651"/>
    </source>
</evidence>
<feature type="transmembrane region" description="Helical" evidence="6">
    <location>
        <begin position="18"/>
        <end position="42"/>
    </location>
</feature>
<feature type="transmembrane region" description="Helical" evidence="6">
    <location>
        <begin position="135"/>
        <end position="155"/>
    </location>
</feature>
<keyword evidence="5 6" id="KW-0472">Membrane</keyword>
<feature type="transmembrane region" description="Helical" evidence="6">
    <location>
        <begin position="162"/>
        <end position="183"/>
    </location>
</feature>
<keyword evidence="2" id="KW-1003">Cell membrane</keyword>
<dbReference type="PANTHER" id="PTHR30250:SF11">
    <property type="entry name" value="O-ANTIGEN TRANSPORTER-RELATED"/>
    <property type="match status" value="1"/>
</dbReference>
<dbReference type="InterPro" id="IPR002528">
    <property type="entry name" value="MATE_fam"/>
</dbReference>
<evidence type="ECO:0000256" key="5">
    <source>
        <dbReference type="ARBA" id="ARBA00023136"/>
    </source>
</evidence>
<accession>A0A4V5UVF8</accession>
<comment type="subcellular location">
    <subcellularLocation>
        <location evidence="1">Cell membrane</location>
        <topology evidence="1">Multi-pass membrane protein</topology>
    </subcellularLocation>
</comment>
<feature type="transmembrane region" description="Helical" evidence="6">
    <location>
        <begin position="273"/>
        <end position="292"/>
    </location>
</feature>
<feature type="transmembrane region" description="Helical" evidence="6">
    <location>
        <begin position="347"/>
        <end position="367"/>
    </location>
</feature>
<dbReference type="RefSeq" id="WP_137262419.1">
    <property type="nucleotide sequence ID" value="NZ_SZQL01000011.1"/>
</dbReference>
<keyword evidence="4 6" id="KW-1133">Transmembrane helix</keyword>
<comment type="caution">
    <text evidence="7">The sequence shown here is derived from an EMBL/GenBank/DDBJ whole genome shotgun (WGS) entry which is preliminary data.</text>
</comment>
<reference evidence="7 8" key="1">
    <citation type="submission" date="2019-05" db="EMBL/GenBank/DDBJ databases">
        <title>Panacibacter sp. strain 17mud1-8 Genome sequencing and assembly.</title>
        <authorList>
            <person name="Chhetri G."/>
        </authorList>
    </citation>
    <scope>NUCLEOTIDE SEQUENCE [LARGE SCALE GENOMIC DNA]</scope>
    <source>
        <strain evidence="7 8">17mud1-8</strain>
    </source>
</reference>
<evidence type="ECO:0000313" key="8">
    <source>
        <dbReference type="Proteomes" id="UP000305848"/>
    </source>
</evidence>
<evidence type="ECO:0000256" key="3">
    <source>
        <dbReference type="ARBA" id="ARBA00022692"/>
    </source>
</evidence>
<keyword evidence="3 6" id="KW-0812">Transmembrane</keyword>